<dbReference type="SUPFAM" id="SSF46785">
    <property type="entry name" value="Winged helix' DNA-binding domain"/>
    <property type="match status" value="1"/>
</dbReference>
<dbReference type="AlphaFoldDB" id="A0A0R1M0N0"/>
<organism evidence="5 6">
    <name type="scientific">Lactobacillus equicursoris DSM 19284 = JCM 14600 = CIP 110162</name>
    <dbReference type="NCBI Taxonomy" id="1293597"/>
    <lineage>
        <taxon>Bacteria</taxon>
        <taxon>Bacillati</taxon>
        <taxon>Bacillota</taxon>
        <taxon>Bacilli</taxon>
        <taxon>Lactobacillales</taxon>
        <taxon>Lactobacillaceae</taxon>
        <taxon>Lactobacillus</taxon>
    </lineage>
</organism>
<dbReference type="Proteomes" id="UP000051074">
    <property type="component" value="Unassembled WGS sequence"/>
</dbReference>
<keyword evidence="1" id="KW-0805">Transcription regulation</keyword>
<evidence type="ECO:0000256" key="1">
    <source>
        <dbReference type="ARBA" id="ARBA00023015"/>
    </source>
</evidence>
<dbReference type="InterPro" id="IPR019887">
    <property type="entry name" value="Tscrpt_reg_AsnC/Lrp_C"/>
</dbReference>
<dbReference type="InterPro" id="IPR036390">
    <property type="entry name" value="WH_DNA-bd_sf"/>
</dbReference>
<keyword evidence="6" id="KW-1185">Reference proteome</keyword>
<dbReference type="PROSITE" id="PS50956">
    <property type="entry name" value="HTH_ASNC_2"/>
    <property type="match status" value="1"/>
</dbReference>
<dbReference type="InterPro" id="IPR000485">
    <property type="entry name" value="AsnC-type_HTH_dom"/>
</dbReference>
<dbReference type="Gene3D" id="1.10.10.10">
    <property type="entry name" value="Winged helix-like DNA-binding domain superfamily/Winged helix DNA-binding domain"/>
    <property type="match status" value="1"/>
</dbReference>
<reference evidence="5 6" key="1">
    <citation type="journal article" date="2015" name="Genome Announc.">
        <title>Expanding the biotechnology potential of lactobacilli through comparative genomics of 213 strains and associated genera.</title>
        <authorList>
            <person name="Sun Z."/>
            <person name="Harris H.M."/>
            <person name="McCann A."/>
            <person name="Guo C."/>
            <person name="Argimon S."/>
            <person name="Zhang W."/>
            <person name="Yang X."/>
            <person name="Jeffery I.B."/>
            <person name="Cooney J.C."/>
            <person name="Kagawa T.F."/>
            <person name="Liu W."/>
            <person name="Song Y."/>
            <person name="Salvetti E."/>
            <person name="Wrobel A."/>
            <person name="Rasinkangas P."/>
            <person name="Parkhill J."/>
            <person name="Rea M.C."/>
            <person name="O'Sullivan O."/>
            <person name="Ritari J."/>
            <person name="Douillard F.P."/>
            <person name="Paul Ross R."/>
            <person name="Yang R."/>
            <person name="Briner A.E."/>
            <person name="Felis G.E."/>
            <person name="de Vos W.M."/>
            <person name="Barrangou R."/>
            <person name="Klaenhammer T.R."/>
            <person name="Caufield P.W."/>
            <person name="Cui Y."/>
            <person name="Zhang H."/>
            <person name="O'Toole P.W."/>
        </authorList>
    </citation>
    <scope>NUCLEOTIDE SEQUENCE [LARGE SCALE GENOMIC DNA]</scope>
    <source>
        <strain evidence="5 6">DSM 19284</strain>
    </source>
</reference>
<dbReference type="GO" id="GO:0043200">
    <property type="term" value="P:response to amino acid"/>
    <property type="evidence" value="ECO:0007669"/>
    <property type="project" value="TreeGrafter"/>
</dbReference>
<dbReference type="GO" id="GO:0043565">
    <property type="term" value="F:sequence-specific DNA binding"/>
    <property type="evidence" value="ECO:0007669"/>
    <property type="project" value="InterPro"/>
</dbReference>
<dbReference type="Pfam" id="PF13404">
    <property type="entry name" value="HTH_AsnC-type"/>
    <property type="match status" value="1"/>
</dbReference>
<accession>A0A0R1M0N0</accession>
<dbReference type="CDD" id="cd00090">
    <property type="entry name" value="HTH_ARSR"/>
    <property type="match status" value="1"/>
</dbReference>
<dbReference type="Pfam" id="PF01037">
    <property type="entry name" value="AsnC_trans_reg"/>
    <property type="match status" value="1"/>
</dbReference>
<gene>
    <name evidence="5" type="ORF">FC20_GL000915</name>
</gene>
<feature type="domain" description="HTH asnC-type" evidence="4">
    <location>
        <begin position="10"/>
        <end position="71"/>
    </location>
</feature>
<evidence type="ECO:0000256" key="3">
    <source>
        <dbReference type="ARBA" id="ARBA00023163"/>
    </source>
</evidence>
<dbReference type="PRINTS" id="PR00033">
    <property type="entry name" value="HTHASNC"/>
</dbReference>
<keyword evidence="3" id="KW-0804">Transcription</keyword>
<dbReference type="EMBL" id="AZDU01000028">
    <property type="protein sequence ID" value="KRL01454.1"/>
    <property type="molecule type" value="Genomic_DNA"/>
</dbReference>
<dbReference type="PANTHER" id="PTHR30154:SF53">
    <property type="entry name" value="HTH-TYPE TRANSCRIPTIONAL REGULATOR LRPC"/>
    <property type="match status" value="1"/>
</dbReference>
<dbReference type="InterPro" id="IPR011008">
    <property type="entry name" value="Dimeric_a/b-barrel"/>
</dbReference>
<name>A0A0R1M0N0_9LACO</name>
<evidence type="ECO:0000256" key="2">
    <source>
        <dbReference type="ARBA" id="ARBA00023125"/>
    </source>
</evidence>
<dbReference type="STRING" id="1293597.FC20_GL000915"/>
<keyword evidence="2" id="KW-0238">DNA-binding</keyword>
<dbReference type="PATRIC" id="fig|1293597.4.peg.988"/>
<evidence type="ECO:0000259" key="4">
    <source>
        <dbReference type="PROSITE" id="PS50956"/>
    </source>
</evidence>
<dbReference type="SMART" id="SM00344">
    <property type="entry name" value="HTH_ASNC"/>
    <property type="match status" value="1"/>
</dbReference>
<dbReference type="Gene3D" id="3.30.70.920">
    <property type="match status" value="1"/>
</dbReference>
<evidence type="ECO:0000313" key="6">
    <source>
        <dbReference type="Proteomes" id="UP000051074"/>
    </source>
</evidence>
<comment type="caution">
    <text evidence="5">The sequence shown here is derived from an EMBL/GenBank/DDBJ whole genome shotgun (WGS) entry which is preliminary data.</text>
</comment>
<protein>
    <submittedName>
        <fullName evidence="5">AsnC family transcriptional regulator</fullName>
    </submittedName>
</protein>
<dbReference type="SUPFAM" id="SSF54909">
    <property type="entry name" value="Dimeric alpha+beta barrel"/>
    <property type="match status" value="1"/>
</dbReference>
<dbReference type="InterPro" id="IPR036388">
    <property type="entry name" value="WH-like_DNA-bd_sf"/>
</dbReference>
<dbReference type="GO" id="GO:0005829">
    <property type="term" value="C:cytosol"/>
    <property type="evidence" value="ECO:0007669"/>
    <property type="project" value="TreeGrafter"/>
</dbReference>
<dbReference type="InterPro" id="IPR011991">
    <property type="entry name" value="ArsR-like_HTH"/>
</dbReference>
<dbReference type="InterPro" id="IPR019888">
    <property type="entry name" value="Tscrpt_reg_AsnC-like"/>
</dbReference>
<evidence type="ECO:0000313" key="5">
    <source>
        <dbReference type="EMBL" id="KRL01454.1"/>
    </source>
</evidence>
<sequence>MVEDMAEYKIDKTDRKILQMLEDNARISVKEIAEANFMSSPAVANRIRRMEANDLIRHYYSDIDYSAMGYVVKAFINLEVKPEDKSEFYPFIEKIPNVIQCDCVTGDYSMLIQAAYRRPEELDHLVNELQKFGRTKTEIAFSTPIEHRPIPVRLASDLEEDQEND</sequence>
<dbReference type="PANTHER" id="PTHR30154">
    <property type="entry name" value="LEUCINE-RESPONSIVE REGULATORY PROTEIN"/>
    <property type="match status" value="1"/>
</dbReference>
<dbReference type="eggNOG" id="COG1522">
    <property type="taxonomic scope" value="Bacteria"/>
</dbReference>
<proteinExistence type="predicted"/>